<dbReference type="AlphaFoldDB" id="A0A255XZX5"/>
<name>A0A255XZX5_9PROT</name>
<gene>
    <name evidence="7" type="ORF">CHR90_00310</name>
</gene>
<reference evidence="7 8" key="1">
    <citation type="submission" date="2017-07" db="EMBL/GenBank/DDBJ databases">
        <title>Elstera cyanobacteriorum sp. nov., a novel bacterium isolated from cyanobacterial aggregates in a eutrophic lake.</title>
        <authorList>
            <person name="Cai H."/>
        </authorList>
    </citation>
    <scope>NUCLEOTIDE SEQUENCE [LARGE SCALE GENOMIC DNA]</scope>
    <source>
        <strain evidence="7 8">TH019</strain>
    </source>
</reference>
<dbReference type="Pfam" id="PF00528">
    <property type="entry name" value="BPD_transp_1"/>
    <property type="match status" value="1"/>
</dbReference>
<dbReference type="GO" id="GO:0005886">
    <property type="term" value="C:plasma membrane"/>
    <property type="evidence" value="ECO:0007669"/>
    <property type="project" value="UniProtKB-SubCell"/>
</dbReference>
<dbReference type="PANTHER" id="PTHR43879">
    <property type="entry name" value="ABC TRANSPORTER PERMEASE PROTEIN"/>
    <property type="match status" value="1"/>
</dbReference>
<feature type="transmembrane region" description="Helical" evidence="5">
    <location>
        <begin position="260"/>
        <end position="279"/>
    </location>
</feature>
<feature type="transmembrane region" description="Helical" evidence="5">
    <location>
        <begin position="155"/>
        <end position="178"/>
    </location>
</feature>
<dbReference type="RefSeq" id="WP_094406564.1">
    <property type="nucleotide sequence ID" value="NZ_BMJZ01000015.1"/>
</dbReference>
<comment type="subcellular location">
    <subcellularLocation>
        <location evidence="1 5">Cell membrane</location>
        <topology evidence="1 5">Multi-pass membrane protein</topology>
    </subcellularLocation>
</comment>
<dbReference type="InterPro" id="IPR000515">
    <property type="entry name" value="MetI-like"/>
</dbReference>
<evidence type="ECO:0000313" key="8">
    <source>
        <dbReference type="Proteomes" id="UP000216361"/>
    </source>
</evidence>
<dbReference type="Proteomes" id="UP000216361">
    <property type="component" value="Unassembled WGS sequence"/>
</dbReference>
<comment type="similarity">
    <text evidence="5">Belongs to the binding-protein-dependent transport system permease family.</text>
</comment>
<dbReference type="InterPro" id="IPR035906">
    <property type="entry name" value="MetI-like_sf"/>
</dbReference>
<keyword evidence="8" id="KW-1185">Reference proteome</keyword>
<dbReference type="GO" id="GO:0055085">
    <property type="term" value="P:transmembrane transport"/>
    <property type="evidence" value="ECO:0007669"/>
    <property type="project" value="InterPro"/>
</dbReference>
<evidence type="ECO:0000256" key="1">
    <source>
        <dbReference type="ARBA" id="ARBA00004651"/>
    </source>
</evidence>
<proteinExistence type="inferred from homology"/>
<feature type="transmembrane region" description="Helical" evidence="5">
    <location>
        <begin position="199"/>
        <end position="221"/>
    </location>
</feature>
<evidence type="ECO:0000256" key="5">
    <source>
        <dbReference type="RuleBase" id="RU363032"/>
    </source>
</evidence>
<evidence type="ECO:0000256" key="4">
    <source>
        <dbReference type="ARBA" id="ARBA00023136"/>
    </source>
</evidence>
<accession>A0A255XZX5</accession>
<dbReference type="PROSITE" id="PS50928">
    <property type="entry name" value="ABC_TM1"/>
    <property type="match status" value="1"/>
</dbReference>
<dbReference type="SUPFAM" id="SSF161098">
    <property type="entry name" value="MetI-like"/>
    <property type="match status" value="1"/>
</dbReference>
<dbReference type="EMBL" id="NOXS01000010">
    <property type="protein sequence ID" value="OYQ22473.1"/>
    <property type="molecule type" value="Genomic_DNA"/>
</dbReference>
<feature type="transmembrane region" description="Helical" evidence="5">
    <location>
        <begin position="93"/>
        <end position="111"/>
    </location>
</feature>
<keyword evidence="5" id="KW-0813">Transport</keyword>
<keyword evidence="2 5" id="KW-0812">Transmembrane</keyword>
<feature type="domain" description="ABC transmembrane type-1" evidence="6">
    <location>
        <begin position="87"/>
        <end position="279"/>
    </location>
</feature>
<evidence type="ECO:0000259" key="6">
    <source>
        <dbReference type="PROSITE" id="PS50928"/>
    </source>
</evidence>
<organism evidence="7 8">
    <name type="scientific">Elstera cyanobacteriorum</name>
    <dbReference type="NCBI Taxonomy" id="2022747"/>
    <lineage>
        <taxon>Bacteria</taxon>
        <taxon>Pseudomonadati</taxon>
        <taxon>Pseudomonadota</taxon>
        <taxon>Alphaproteobacteria</taxon>
        <taxon>Rhodospirillales</taxon>
        <taxon>Rhodospirillaceae</taxon>
        <taxon>Elstera</taxon>
    </lineage>
</organism>
<evidence type="ECO:0000256" key="3">
    <source>
        <dbReference type="ARBA" id="ARBA00022989"/>
    </source>
</evidence>
<evidence type="ECO:0000256" key="2">
    <source>
        <dbReference type="ARBA" id="ARBA00022692"/>
    </source>
</evidence>
<feature type="transmembrane region" description="Helical" evidence="5">
    <location>
        <begin position="20"/>
        <end position="44"/>
    </location>
</feature>
<dbReference type="Gene3D" id="1.10.3720.10">
    <property type="entry name" value="MetI-like"/>
    <property type="match status" value="1"/>
</dbReference>
<evidence type="ECO:0000313" key="7">
    <source>
        <dbReference type="EMBL" id="OYQ22473.1"/>
    </source>
</evidence>
<sequence>MSGAESGSGPVGRRWVSRIVIYGLLGLFAIYFLLPLFVMVVTSFKTLDEVRDGNMLALPQNPTFAPWVAAWGSACVGLSCTGIKGFFWNSIQMVVPAVTISTLLGALNGYVLTKWRFPGHKLVFGMMLFACFIPFQSVLIPMARVLGSIGLANHVLGLILVHVVYGLGFTTLFFRNYYEAFPTELIRAAQMDGASFFQIFRRILLPSSGPIIVVTVIFQFTNIWNDFIFGASFASGDAVPMTVALNNLVNTSTGVREYNVHMAAAMMAALPTLLVYVLAGRYFVRGLMAGAVKG</sequence>
<dbReference type="OrthoDB" id="9815445at2"/>
<comment type="caution">
    <text evidence="7">The sequence shown here is derived from an EMBL/GenBank/DDBJ whole genome shotgun (WGS) entry which is preliminary data.</text>
</comment>
<feature type="transmembrane region" description="Helical" evidence="5">
    <location>
        <begin position="123"/>
        <end position="143"/>
    </location>
</feature>
<dbReference type="CDD" id="cd06261">
    <property type="entry name" value="TM_PBP2"/>
    <property type="match status" value="1"/>
</dbReference>
<dbReference type="PANTHER" id="PTHR43879:SF1">
    <property type="entry name" value="GLUCOSE IMPORT SYSTEM PERMEASE PROTEIN GLCU"/>
    <property type="match status" value="1"/>
</dbReference>
<keyword evidence="3 5" id="KW-1133">Transmembrane helix</keyword>
<keyword evidence="4 5" id="KW-0472">Membrane</keyword>
<protein>
    <submittedName>
        <fullName evidence="7">Sugar ABC transporter permease</fullName>
    </submittedName>
</protein>